<reference evidence="2 3" key="1">
    <citation type="submission" date="2014-08" db="EMBL/GenBank/DDBJ databases">
        <title>Comparative genomics reveals surprising divergence of two closely related strains of uncultivated UCYN-A cyanobacteria.</title>
        <authorList>
            <person name="Bombar D."/>
            <person name="Heller P."/>
            <person name="Sanchez-Baracaldo P."/>
            <person name="Carter B.J."/>
            <person name="Zert J.P."/>
        </authorList>
    </citation>
    <scope>NUCLEOTIDE SEQUENCE [LARGE SCALE GENOMIC DNA]</scope>
</reference>
<gene>
    <name evidence="2" type="ORF">ucyna2_00872</name>
</gene>
<evidence type="ECO:0000313" key="3">
    <source>
        <dbReference type="Proteomes" id="UP000028922"/>
    </source>
</evidence>
<evidence type="ECO:0000313" key="2">
    <source>
        <dbReference type="EMBL" id="KFF41348.1"/>
    </source>
</evidence>
<dbReference type="STRING" id="1527444.ucyna2_00872"/>
<proteinExistence type="predicted"/>
<dbReference type="Proteomes" id="UP000028922">
    <property type="component" value="Unassembled WGS sequence"/>
</dbReference>
<organism evidence="2 3">
    <name type="scientific">Candidatus Atelocyanobacterium thalassa isolate SIO64986</name>
    <dbReference type="NCBI Taxonomy" id="1527444"/>
    <lineage>
        <taxon>Bacteria</taxon>
        <taxon>Bacillati</taxon>
        <taxon>Cyanobacteriota</taxon>
        <taxon>Cyanophyceae</taxon>
        <taxon>Oscillatoriophycideae</taxon>
        <taxon>Chroococcales</taxon>
        <taxon>Aphanothecaceae</taxon>
        <taxon>Candidatus Atelocyanobacterium</taxon>
        <taxon>Candidatus Atelocyanobacterium thalassae</taxon>
    </lineage>
</organism>
<keyword evidence="1" id="KW-1133">Transmembrane helix</keyword>
<comment type="caution">
    <text evidence="2">The sequence shown here is derived from an EMBL/GenBank/DDBJ whole genome shotgun (WGS) entry which is preliminary data.</text>
</comment>
<feature type="transmembrane region" description="Helical" evidence="1">
    <location>
        <begin position="6"/>
        <end position="22"/>
    </location>
</feature>
<sequence length="40" mass="4486">LLLILTMYVGRVGILVFIAAISKESRPRLIQYPEETLLVG</sequence>
<evidence type="ECO:0000256" key="1">
    <source>
        <dbReference type="SAM" id="Phobius"/>
    </source>
</evidence>
<keyword evidence="1" id="KW-0812">Transmembrane</keyword>
<dbReference type="AlphaFoldDB" id="A0A086CGN4"/>
<name>A0A086CGN4_9CHRO</name>
<protein>
    <submittedName>
        <fullName evidence="2">Uncharacterized protein</fullName>
    </submittedName>
</protein>
<dbReference type="EMBL" id="JPSP01000009">
    <property type="protein sequence ID" value="KFF41348.1"/>
    <property type="molecule type" value="Genomic_DNA"/>
</dbReference>
<keyword evidence="1" id="KW-0472">Membrane</keyword>
<feature type="non-terminal residue" evidence="2">
    <location>
        <position position="1"/>
    </location>
</feature>
<accession>A0A086CGN4</accession>